<protein>
    <submittedName>
        <fullName evidence="1">Uncharacterized protein</fullName>
    </submittedName>
</protein>
<reference evidence="1 2" key="1">
    <citation type="submission" date="2020-08" db="EMBL/GenBank/DDBJ databases">
        <authorList>
            <person name="Ren C."/>
            <person name="Gu Y."/>
            <person name="Xu Y."/>
        </authorList>
    </citation>
    <scope>NUCLEOTIDE SEQUENCE [LARGE SCALE GENOMIC DNA]</scope>
    <source>
        <strain evidence="1 2">LBM18003</strain>
    </source>
</reference>
<name>A0A7G9WED9_9FIRM</name>
<proteinExistence type="predicted"/>
<accession>A0A7G9WED9</accession>
<dbReference type="AlphaFoldDB" id="A0A7G9WED9"/>
<dbReference type="RefSeq" id="WP_212506118.1">
    <property type="nucleotide sequence ID" value="NZ_CP060696.1"/>
</dbReference>
<dbReference type="EMBL" id="CP060696">
    <property type="protein sequence ID" value="QNO17051.1"/>
    <property type="molecule type" value="Genomic_DNA"/>
</dbReference>
<gene>
    <name evidence="1" type="ORF">H6X83_08775</name>
</gene>
<dbReference type="Proteomes" id="UP000516046">
    <property type="component" value="Chromosome"/>
</dbReference>
<keyword evidence="2" id="KW-1185">Reference proteome</keyword>
<evidence type="ECO:0000313" key="2">
    <source>
        <dbReference type="Proteomes" id="UP000516046"/>
    </source>
</evidence>
<dbReference type="KEGG" id="caml:H6X83_08775"/>
<sequence>MKLKWHLVPLAILLVAVITAGVVRSSYTDVISKEYQTYQFSSSLYDSIKAIFKKNKIKDEEDLINQSDLIIKGKFTGERKITEQVFYSTVTAEDVYKGDESLKGQEIIYTESISTFKERKFLNSASYMCLPLQKDREYILLLKKYPFNKARKLDDIQKKQYYLITNTSVGCFPLDNPKQTKFFKYEDELSQKTTLDTMKGLDIYASSKSQLDEYYNLKNKVLSLLKIS</sequence>
<organism evidence="1 2">
    <name type="scientific">Caproicibacterium amylolyticum</name>
    <dbReference type="NCBI Taxonomy" id="2766537"/>
    <lineage>
        <taxon>Bacteria</taxon>
        <taxon>Bacillati</taxon>
        <taxon>Bacillota</taxon>
        <taxon>Clostridia</taxon>
        <taxon>Eubacteriales</taxon>
        <taxon>Oscillospiraceae</taxon>
        <taxon>Caproicibacterium</taxon>
    </lineage>
</organism>
<evidence type="ECO:0000313" key="1">
    <source>
        <dbReference type="EMBL" id="QNO17051.1"/>
    </source>
</evidence>